<evidence type="ECO:0008006" key="3">
    <source>
        <dbReference type="Google" id="ProtNLM"/>
    </source>
</evidence>
<dbReference type="KEGG" id="bfc:BacF7301_11320"/>
<evidence type="ECO:0000313" key="2">
    <source>
        <dbReference type="Proteomes" id="UP000501780"/>
    </source>
</evidence>
<evidence type="ECO:0000313" key="1">
    <source>
        <dbReference type="EMBL" id="QIU94694.1"/>
    </source>
</evidence>
<reference evidence="1 2" key="1">
    <citation type="submission" date="2020-03" db="EMBL/GenBank/DDBJ databases">
        <title>Genomic analysis of Bacteroides faecium CBA7301.</title>
        <authorList>
            <person name="Kim J."/>
            <person name="Roh S.W."/>
        </authorList>
    </citation>
    <scope>NUCLEOTIDE SEQUENCE [LARGE SCALE GENOMIC DNA]</scope>
    <source>
        <strain evidence="1 2">CBA7301</strain>
    </source>
</reference>
<gene>
    <name evidence="1" type="ORF">BacF7301_11320</name>
</gene>
<keyword evidence="2" id="KW-1185">Reference proteome</keyword>
<dbReference type="Proteomes" id="UP000501780">
    <property type="component" value="Chromosome"/>
</dbReference>
<sequence>MKTQYIKTMNNWKCLYIIFFAFVFLSAYGQNEKSQMLLNLLNEGRYFESKELYQEIHNTLDYDEDLYYKYRMHLFMNRKDSVAFCLEQLLEYYPEFIGNQAINIYAELFILYTDLVNRQQGMRIYELMKEYLDDNPYDINERELGLWRNFVTERFAYFNQVINGPLITLKRKEMGDSLKIESGERLRFNAKFNGIVHKAIFDTGLGCYCTMSRGYAEKMGINCDAHNMIQKPFNGTDMQVYQVIMDSIEIGNVILYNIPILLLEHDISQYLPDSIKNDSIKMEHFDSVMNDVAGPIIGFPVMQLIGKVLIDYGNNTISFPSLDINHETLKEPNIFFYGGDIYTQIKLNERGFIGTLDTGCDGYITIDSVFYDKNKNDIPIDTISVKTPFNFAMLHRTWVDIPYEIPEKPIITFNNKNVFVPTEKDNPIRIFSMQPIWPMKIFDGVIGYDFFKRIGKKVLLDLDNMRLEAIE</sequence>
<dbReference type="AlphaFoldDB" id="A0A6H0KMK2"/>
<protein>
    <recommendedName>
        <fullName evidence="3">Aspartyl protease</fullName>
    </recommendedName>
</protein>
<dbReference type="InterPro" id="IPR021109">
    <property type="entry name" value="Peptidase_aspartic_dom_sf"/>
</dbReference>
<organism evidence="1 2">
    <name type="scientific">Bacteroides faecium</name>
    <dbReference type="NCBI Taxonomy" id="2715212"/>
    <lineage>
        <taxon>Bacteria</taxon>
        <taxon>Pseudomonadati</taxon>
        <taxon>Bacteroidota</taxon>
        <taxon>Bacteroidia</taxon>
        <taxon>Bacteroidales</taxon>
        <taxon>Bacteroidaceae</taxon>
        <taxon>Bacteroides</taxon>
    </lineage>
</organism>
<dbReference type="EMBL" id="CP050831">
    <property type="protein sequence ID" value="QIU94694.1"/>
    <property type="molecule type" value="Genomic_DNA"/>
</dbReference>
<dbReference type="RefSeq" id="WP_167962848.1">
    <property type="nucleotide sequence ID" value="NZ_CP050831.1"/>
</dbReference>
<proteinExistence type="predicted"/>
<name>A0A6H0KMK2_9BACE</name>
<dbReference type="Gene3D" id="2.40.70.10">
    <property type="entry name" value="Acid Proteases"/>
    <property type="match status" value="1"/>
</dbReference>
<dbReference type="Pfam" id="PF13650">
    <property type="entry name" value="Asp_protease_2"/>
    <property type="match status" value="1"/>
</dbReference>
<accession>A0A6H0KMK2</accession>